<accession>A0ACC5ZL51</accession>
<dbReference type="EMBL" id="CM041000">
    <property type="protein sequence ID" value="MCJ8747841.1"/>
    <property type="molecule type" value="Genomic_DNA"/>
</dbReference>
<name>A0ACC5ZL51_9TELE</name>
<gene>
    <name evidence="1" type="ORF">PDJAM_G00158300</name>
</gene>
<proteinExistence type="predicted"/>
<reference evidence="1" key="1">
    <citation type="submission" date="2020-02" db="EMBL/GenBank/DDBJ databases">
        <title>Genome sequencing of the panga catfish, Pangasius djambal.</title>
        <authorList>
            <person name="Wen M."/>
            <person name="Zahm M."/>
            <person name="Roques C."/>
            <person name="Cabau C."/>
            <person name="Klopp C."/>
            <person name="Donnadieu C."/>
            <person name="Jouanno E."/>
            <person name="Avarre J.-C."/>
            <person name="Campet M."/>
            <person name="Ha T."/>
            <person name="Dugue R."/>
            <person name="Lampietro C."/>
            <person name="Louis A."/>
            <person name="Herpin A."/>
            <person name="Echchiki A."/>
            <person name="Berthelot C."/>
            <person name="Parey E."/>
            <person name="Roest-Crollius H."/>
            <person name="Braasch I."/>
            <person name="Postlethwait J.H."/>
            <person name="Bobe J."/>
            <person name="Montfort J."/>
            <person name="Bouchez O."/>
            <person name="Begum T."/>
            <person name="Schartl M."/>
            <person name="Gustiano R."/>
            <person name="Guiguen Y."/>
        </authorList>
    </citation>
    <scope>NUCLEOTIDE SEQUENCE</scope>
    <source>
        <strain evidence="1">Pdj_M5554</strain>
    </source>
</reference>
<keyword evidence="2" id="KW-1185">Reference proteome</keyword>
<protein>
    <submittedName>
        <fullName evidence="1">Uncharacterized protein</fullName>
    </submittedName>
</protein>
<organism evidence="1 2">
    <name type="scientific">Pangasius djambal</name>
    <dbReference type="NCBI Taxonomy" id="1691987"/>
    <lineage>
        <taxon>Eukaryota</taxon>
        <taxon>Metazoa</taxon>
        <taxon>Chordata</taxon>
        <taxon>Craniata</taxon>
        <taxon>Vertebrata</taxon>
        <taxon>Euteleostomi</taxon>
        <taxon>Actinopterygii</taxon>
        <taxon>Neopterygii</taxon>
        <taxon>Teleostei</taxon>
        <taxon>Ostariophysi</taxon>
        <taxon>Siluriformes</taxon>
        <taxon>Pangasiidae</taxon>
        <taxon>Pangasius</taxon>
    </lineage>
</organism>
<sequence length="497" mass="54474">MKRLIVAPLLLSFLLSEVFSVQVTVPKTEYGTGLFVPITLRCDYSTSANLQSVLVTWLYKSFCKDPVLDYYSTAYQAALQMSQDPSNDCPDSQRTIRTVAQKYGSNEATLGPEYSGRRITIQNKADLVITEVMWWDNGVYVCSVDAPGDTSGYPNKYIKLIVYNWLTVIFLIIGALLLIILFCICCCQCCPQKCCCYIRCPCCPQTCCCPEKMVMQHRMMKEAQKAMSSWGHGQPVYAPLSSHSSAYQMNPIMYAGSASGKIPMSPIPPMPLPPPVHPGPMPVAMPGPMPVAMSGPMPVAMSGPMPGSIPPHSMHGRDSANKVLDYLENQVRDMDVTNPMIPPPPVHMARNVPFSAGPPSMLSGLHDGPASRRHRPAHSSGSSSYSRHRQPPPSRRGMARSYSQEDVLDTRSQAPYRPRSRSREDLLENSRGYWDSASDDNGRRAGGSRGGAQGGARGGAWADYPPSYSEYEPGQKPTRQPERFSAKSSVSGASVVI</sequence>
<evidence type="ECO:0000313" key="1">
    <source>
        <dbReference type="EMBL" id="MCJ8747841.1"/>
    </source>
</evidence>
<evidence type="ECO:0000313" key="2">
    <source>
        <dbReference type="Proteomes" id="UP000830395"/>
    </source>
</evidence>
<comment type="caution">
    <text evidence="1">The sequence shown here is derived from an EMBL/GenBank/DDBJ whole genome shotgun (WGS) entry which is preliminary data.</text>
</comment>
<dbReference type="Proteomes" id="UP000830395">
    <property type="component" value="Chromosome 26"/>
</dbReference>